<feature type="region of interest" description="Disordered" evidence="1">
    <location>
        <begin position="1"/>
        <end position="83"/>
    </location>
</feature>
<dbReference type="Proteomes" id="UP001529338">
    <property type="component" value="Unassembled WGS sequence"/>
</dbReference>
<comment type="caution">
    <text evidence="2">The sequence shown here is derived from an EMBL/GenBank/DDBJ whole genome shotgun (WGS) entry which is preliminary data.</text>
</comment>
<reference evidence="2 3" key="1">
    <citation type="submission" date="2023-06" db="EMBL/GenBank/DDBJ databases">
        <title>Cellulomonas sp. MW4 Whole genome sequence.</title>
        <authorList>
            <person name="Park S."/>
        </authorList>
    </citation>
    <scope>NUCLEOTIDE SEQUENCE [LARGE SCALE GENOMIC DNA]</scope>
    <source>
        <strain evidence="2 3">MW4</strain>
    </source>
</reference>
<organism evidence="2 3">
    <name type="scientific">Cellulomonas alba</name>
    <dbReference type="NCBI Taxonomy" id="3053467"/>
    <lineage>
        <taxon>Bacteria</taxon>
        <taxon>Bacillati</taxon>
        <taxon>Actinomycetota</taxon>
        <taxon>Actinomycetes</taxon>
        <taxon>Micrococcales</taxon>
        <taxon>Cellulomonadaceae</taxon>
        <taxon>Cellulomonas</taxon>
    </lineage>
</organism>
<gene>
    <name evidence="2" type="ORF">QRT04_03485</name>
</gene>
<dbReference type="InterPro" id="IPR045596">
    <property type="entry name" value="DUF6459"/>
</dbReference>
<protein>
    <submittedName>
        <fullName evidence="2">Rv3235 family protein</fullName>
    </submittedName>
</protein>
<sequence>MSALAVETTPAEQTFGELATRADGQSRPGTRGSGGPGHIEAVPATQHRDRADVGSPPATSSRPRMRLVPALPSGRPPVATDPVVPAVPTLRQRVRALRAADRELVLDGADEPGAPPDADPQQVACGIALGAVEVLAGRRSVAQLARWVTPGVYEVLRMRAALTAQAIGSGSAAGRHPSVRRVRVCVVAPGVVEAAVVAEDADRVRAVAVRLEGWRGQWRATALEIG</sequence>
<dbReference type="EMBL" id="JAUCGQ010000001">
    <property type="protein sequence ID" value="MDM7853982.1"/>
    <property type="molecule type" value="Genomic_DNA"/>
</dbReference>
<proteinExistence type="predicted"/>
<dbReference type="Pfam" id="PF20060">
    <property type="entry name" value="DUF6459"/>
    <property type="match status" value="1"/>
</dbReference>
<name>A0ABT7SEH6_9CELL</name>
<dbReference type="RefSeq" id="WP_289453523.1">
    <property type="nucleotide sequence ID" value="NZ_JAUCGQ010000001.1"/>
</dbReference>
<evidence type="ECO:0000313" key="2">
    <source>
        <dbReference type="EMBL" id="MDM7853982.1"/>
    </source>
</evidence>
<accession>A0ABT7SEH6</accession>
<keyword evidence="3" id="KW-1185">Reference proteome</keyword>
<evidence type="ECO:0000256" key="1">
    <source>
        <dbReference type="SAM" id="MobiDB-lite"/>
    </source>
</evidence>
<evidence type="ECO:0000313" key="3">
    <source>
        <dbReference type="Proteomes" id="UP001529338"/>
    </source>
</evidence>